<dbReference type="InterPro" id="IPR019151">
    <property type="entry name" value="Proteasome_assmbl_chaperone_2"/>
</dbReference>
<comment type="caution">
    <text evidence="2">The sequence shown here is derived from an EMBL/GenBank/DDBJ whole genome shotgun (WGS) entry which is preliminary data.</text>
</comment>
<reference evidence="2" key="2">
    <citation type="submission" date="2021-04" db="EMBL/GenBank/DDBJ databases">
        <authorList>
            <person name="Gilroy R."/>
        </authorList>
    </citation>
    <scope>NUCLEOTIDE SEQUENCE</scope>
    <source>
        <strain evidence="2">CHK32-1732</strain>
    </source>
</reference>
<dbReference type="Gene3D" id="3.40.50.10900">
    <property type="entry name" value="PAC-like subunit"/>
    <property type="match status" value="1"/>
</dbReference>
<accession>A0A9D1RQQ6</accession>
<organism evidence="2 3">
    <name type="scientific">Candidatus Corynebacterium avicola</name>
    <dbReference type="NCBI Taxonomy" id="2838527"/>
    <lineage>
        <taxon>Bacteria</taxon>
        <taxon>Bacillati</taxon>
        <taxon>Actinomycetota</taxon>
        <taxon>Actinomycetes</taxon>
        <taxon>Mycobacteriales</taxon>
        <taxon>Corynebacteriaceae</taxon>
        <taxon>Corynebacterium</taxon>
    </lineage>
</organism>
<protein>
    <submittedName>
        <fullName evidence="2">PAC2 family protein</fullName>
    </submittedName>
</protein>
<dbReference type="Gene3D" id="1.10.287.100">
    <property type="match status" value="1"/>
</dbReference>
<dbReference type="AlphaFoldDB" id="A0A9D1RQQ6"/>
<dbReference type="SUPFAM" id="SSF159659">
    <property type="entry name" value="Cgl1923-like"/>
    <property type="match status" value="1"/>
</dbReference>
<dbReference type="EMBL" id="DXGC01000106">
    <property type="protein sequence ID" value="HIW92463.1"/>
    <property type="molecule type" value="Genomic_DNA"/>
</dbReference>
<proteinExistence type="predicted"/>
<dbReference type="PIRSF" id="PIRSF028754">
    <property type="entry name" value="UCP028754"/>
    <property type="match status" value="1"/>
</dbReference>
<feature type="region of interest" description="Disordered" evidence="1">
    <location>
        <begin position="1"/>
        <end position="23"/>
    </location>
</feature>
<dbReference type="Pfam" id="PF09754">
    <property type="entry name" value="PAC2"/>
    <property type="match status" value="1"/>
</dbReference>
<dbReference type="Proteomes" id="UP000824190">
    <property type="component" value="Unassembled WGS sequence"/>
</dbReference>
<gene>
    <name evidence="2" type="ORF">H9870_12500</name>
</gene>
<dbReference type="InterPro" id="IPR038389">
    <property type="entry name" value="PSMG2_sf"/>
</dbReference>
<name>A0A9D1RQQ6_9CORY</name>
<evidence type="ECO:0000313" key="2">
    <source>
        <dbReference type="EMBL" id="HIW92463.1"/>
    </source>
</evidence>
<sequence length="332" mass="36124">MPKDNHMYELEYPGPSLDTDTSGDGGDGLSLVIALQGYADAGHGVQQAGQHLLQALNHSAVANFNVDELIDYRSRRPGITIDSGKVVDREDMSITLHRVEDTDGRPFLLLTGPEPDLRWEAFAKAVAELAARTNVERTITLYAAPMTVPHTRPLVISAHSSDPSLTKDLRDWNSRMIIPGAASLDIELLLGRRGKTTVGLTAHVPHYIAASDYPEATYGLLHSVEKVAELSLPLRALQADMEKVRQQLAEQVDDSAEIASVVGALERQYDDEMARIRRKSENSLLAPGEQIPSGDEIGAEFEQFLAEAAETDDTDGAEDPGADTDTDTDSDR</sequence>
<feature type="region of interest" description="Disordered" evidence="1">
    <location>
        <begin position="280"/>
        <end position="332"/>
    </location>
</feature>
<evidence type="ECO:0000313" key="3">
    <source>
        <dbReference type="Proteomes" id="UP000824190"/>
    </source>
</evidence>
<dbReference type="InterPro" id="IPR008492">
    <property type="entry name" value="Rv2714-like"/>
</dbReference>
<reference evidence="2" key="1">
    <citation type="journal article" date="2021" name="PeerJ">
        <title>Extensive microbial diversity within the chicken gut microbiome revealed by metagenomics and culture.</title>
        <authorList>
            <person name="Gilroy R."/>
            <person name="Ravi A."/>
            <person name="Getino M."/>
            <person name="Pursley I."/>
            <person name="Horton D.L."/>
            <person name="Alikhan N.F."/>
            <person name="Baker D."/>
            <person name="Gharbi K."/>
            <person name="Hall N."/>
            <person name="Watson M."/>
            <person name="Adriaenssens E.M."/>
            <person name="Foster-Nyarko E."/>
            <person name="Jarju S."/>
            <person name="Secka A."/>
            <person name="Antonio M."/>
            <person name="Oren A."/>
            <person name="Chaudhuri R.R."/>
            <person name="La Ragione R."/>
            <person name="Hildebrand F."/>
            <person name="Pallen M.J."/>
        </authorList>
    </citation>
    <scope>NUCLEOTIDE SEQUENCE</scope>
    <source>
        <strain evidence="2">CHK32-1732</strain>
    </source>
</reference>
<feature type="compositionally biased region" description="Acidic residues" evidence="1">
    <location>
        <begin position="309"/>
        <end position="332"/>
    </location>
</feature>
<evidence type="ECO:0000256" key="1">
    <source>
        <dbReference type="SAM" id="MobiDB-lite"/>
    </source>
</evidence>